<sequence>MDGDSLLAARRSGAGVRRLVAFDAPSFSDELQDFHACYMANLEGMKHEYLHSRAALSNDY</sequence>
<dbReference type="EnsemblPlants" id="LPERR04G17740.1">
    <property type="protein sequence ID" value="LPERR04G17740.1"/>
    <property type="gene ID" value="LPERR04G17740"/>
</dbReference>
<reference evidence="2" key="2">
    <citation type="submission" date="2013-12" db="EMBL/GenBank/DDBJ databases">
        <authorList>
            <person name="Yu Y."/>
            <person name="Lee S."/>
            <person name="de Baynast K."/>
            <person name="Wissotski M."/>
            <person name="Liu L."/>
            <person name="Talag J."/>
            <person name="Goicoechea J."/>
            <person name="Angelova A."/>
            <person name="Jetty R."/>
            <person name="Kudrna D."/>
            <person name="Golser W."/>
            <person name="Rivera L."/>
            <person name="Zhang J."/>
            <person name="Wing R."/>
        </authorList>
    </citation>
    <scope>NUCLEOTIDE SEQUENCE</scope>
</reference>
<organism evidence="1 2">
    <name type="scientific">Leersia perrieri</name>
    <dbReference type="NCBI Taxonomy" id="77586"/>
    <lineage>
        <taxon>Eukaryota</taxon>
        <taxon>Viridiplantae</taxon>
        <taxon>Streptophyta</taxon>
        <taxon>Embryophyta</taxon>
        <taxon>Tracheophyta</taxon>
        <taxon>Spermatophyta</taxon>
        <taxon>Magnoliopsida</taxon>
        <taxon>Liliopsida</taxon>
        <taxon>Poales</taxon>
        <taxon>Poaceae</taxon>
        <taxon>BOP clade</taxon>
        <taxon>Oryzoideae</taxon>
        <taxon>Oryzeae</taxon>
        <taxon>Oryzinae</taxon>
        <taxon>Leersia</taxon>
    </lineage>
</organism>
<dbReference type="HOGENOM" id="CLU_2945017_0_0_1"/>
<protein>
    <submittedName>
        <fullName evidence="1">Uncharacterized protein</fullName>
    </submittedName>
</protein>
<evidence type="ECO:0000313" key="1">
    <source>
        <dbReference type="EnsemblPlants" id="LPERR04G17740.1"/>
    </source>
</evidence>
<reference evidence="1 2" key="1">
    <citation type="submission" date="2012-08" db="EMBL/GenBank/DDBJ databases">
        <title>Oryza genome evolution.</title>
        <authorList>
            <person name="Wing R.A."/>
        </authorList>
    </citation>
    <scope>NUCLEOTIDE SEQUENCE</scope>
</reference>
<reference evidence="1" key="3">
    <citation type="submission" date="2015-04" db="UniProtKB">
        <authorList>
            <consortium name="EnsemblPlants"/>
        </authorList>
    </citation>
    <scope>IDENTIFICATION</scope>
</reference>
<evidence type="ECO:0000313" key="2">
    <source>
        <dbReference type="Proteomes" id="UP000032180"/>
    </source>
</evidence>
<name>A0A0D9W884_9ORYZ</name>
<proteinExistence type="predicted"/>
<dbReference type="Gramene" id="LPERR04G17740.1">
    <property type="protein sequence ID" value="LPERR04G17740.1"/>
    <property type="gene ID" value="LPERR04G17740"/>
</dbReference>
<keyword evidence="2" id="KW-1185">Reference proteome</keyword>
<dbReference type="Proteomes" id="UP000032180">
    <property type="component" value="Chromosome 4"/>
</dbReference>
<dbReference type="AlphaFoldDB" id="A0A0D9W884"/>
<accession>A0A0D9W884</accession>